<organism evidence="2 3">
    <name type="scientific">Neolewinella lacunae</name>
    <dbReference type="NCBI Taxonomy" id="1517758"/>
    <lineage>
        <taxon>Bacteria</taxon>
        <taxon>Pseudomonadati</taxon>
        <taxon>Bacteroidota</taxon>
        <taxon>Saprospiria</taxon>
        <taxon>Saprospirales</taxon>
        <taxon>Lewinellaceae</taxon>
        <taxon>Neolewinella</taxon>
    </lineage>
</organism>
<name>A0A923PLN6_9BACT</name>
<reference evidence="2" key="1">
    <citation type="submission" date="2020-08" db="EMBL/GenBank/DDBJ databases">
        <title>Lewinella bacteria from marine environments.</title>
        <authorList>
            <person name="Zhong Y."/>
        </authorList>
    </citation>
    <scope>NUCLEOTIDE SEQUENCE</scope>
    <source>
        <strain evidence="2">KCTC 42187</strain>
    </source>
</reference>
<feature type="signal peptide" evidence="1">
    <location>
        <begin position="1"/>
        <end position="30"/>
    </location>
</feature>
<keyword evidence="3" id="KW-1185">Reference proteome</keyword>
<proteinExistence type="predicted"/>
<dbReference type="AlphaFoldDB" id="A0A923PLN6"/>
<sequence>MNNSFARLAVRIFSGHLLFFGTMAVLCAQATELAPKGGVPMTGRAPQDYLYFDLGCNVDEWEGYFAPDRWQKVYEGHQDEGERLLLSERVQQTENIASILFETIRPERETWSIEIPAAGYLAFHLRATSPTISGEITVSVNGEAATHQLRADGAYYSPFLQAGDVFSLNIPAGSTAYRWSQLRFHTNFTGVIVRPGESAPAFRYTPILEGRIQRVYFPKSGPGVWPVFDQDGDPLTTYDQQELRASTDRFEVEYEDEVIKKEDNYYLERTFTIREKCRRGNWLRRSRMWAILPLIRE</sequence>
<feature type="chain" id="PRO_5036973423" evidence="1">
    <location>
        <begin position="31"/>
        <end position="297"/>
    </location>
</feature>
<accession>A0A923PLN6</accession>
<dbReference type="RefSeq" id="WP_187468341.1">
    <property type="nucleotide sequence ID" value="NZ_JACSIT010000152.1"/>
</dbReference>
<keyword evidence="1" id="KW-0732">Signal</keyword>
<evidence type="ECO:0000256" key="1">
    <source>
        <dbReference type="SAM" id="SignalP"/>
    </source>
</evidence>
<protein>
    <submittedName>
        <fullName evidence="2">Uncharacterized protein</fullName>
    </submittedName>
</protein>
<evidence type="ECO:0000313" key="2">
    <source>
        <dbReference type="EMBL" id="MBC6996330.1"/>
    </source>
</evidence>
<dbReference type="EMBL" id="JACSIT010000152">
    <property type="protein sequence ID" value="MBC6996330.1"/>
    <property type="molecule type" value="Genomic_DNA"/>
</dbReference>
<gene>
    <name evidence="2" type="ORF">H9S92_19320</name>
</gene>
<evidence type="ECO:0000313" key="3">
    <source>
        <dbReference type="Proteomes" id="UP000650081"/>
    </source>
</evidence>
<dbReference type="Proteomes" id="UP000650081">
    <property type="component" value="Unassembled WGS sequence"/>
</dbReference>
<comment type="caution">
    <text evidence="2">The sequence shown here is derived from an EMBL/GenBank/DDBJ whole genome shotgun (WGS) entry which is preliminary data.</text>
</comment>